<reference evidence="3" key="1">
    <citation type="submission" date="2022-02" db="EMBL/GenBank/DDBJ databases">
        <title>Atlantic sturgeon de novo genome assembly.</title>
        <authorList>
            <person name="Stock M."/>
            <person name="Klopp C."/>
            <person name="Guiguen Y."/>
            <person name="Cabau C."/>
            <person name="Parinello H."/>
            <person name="Santidrian Yebra-Pimentel E."/>
            <person name="Kuhl H."/>
            <person name="Dirks R.P."/>
            <person name="Guessner J."/>
            <person name="Wuertz S."/>
            <person name="Du K."/>
            <person name="Schartl M."/>
        </authorList>
    </citation>
    <scope>NUCLEOTIDE SEQUENCE</scope>
    <source>
        <strain evidence="3">STURGEONOMICS-FGT-2020</strain>
        <tissue evidence="3">Whole blood</tissue>
    </source>
</reference>
<proteinExistence type="predicted"/>
<feature type="compositionally biased region" description="Pro residues" evidence="1">
    <location>
        <begin position="272"/>
        <end position="282"/>
    </location>
</feature>
<feature type="domain" description="SAM" evidence="2">
    <location>
        <begin position="331"/>
        <end position="382"/>
    </location>
</feature>
<accession>A0AAD8CZ83</accession>
<dbReference type="InterPro" id="IPR001660">
    <property type="entry name" value="SAM"/>
</dbReference>
<evidence type="ECO:0000256" key="1">
    <source>
        <dbReference type="SAM" id="MobiDB-lite"/>
    </source>
</evidence>
<name>A0AAD8CZ83_ACIOX</name>
<evidence type="ECO:0000313" key="3">
    <source>
        <dbReference type="EMBL" id="KAK1158113.1"/>
    </source>
</evidence>
<dbReference type="Gene3D" id="1.10.150.50">
    <property type="entry name" value="Transcription Factor, Ets-1"/>
    <property type="match status" value="1"/>
</dbReference>
<dbReference type="AlphaFoldDB" id="A0AAD8CZ83"/>
<protein>
    <recommendedName>
        <fullName evidence="2">SAM domain-containing protein</fullName>
    </recommendedName>
</protein>
<dbReference type="InterPro" id="IPR052281">
    <property type="entry name" value="GAREM"/>
</dbReference>
<dbReference type="SUPFAM" id="SSF47769">
    <property type="entry name" value="SAM/Pointed domain"/>
    <property type="match status" value="1"/>
</dbReference>
<dbReference type="PANTHER" id="PTHR14454">
    <property type="entry name" value="GRB2-ASSOCIATED AND REGULATOR OF MAPK PROTEIN FAMILY MEMBER"/>
    <property type="match status" value="1"/>
</dbReference>
<sequence length="397" mass="44881">MDVSKIRWSSKEYSLKEFVNKFQDSFPKIIKVTVGFLGRQESDSISSSTLLRVHSLYSQERAVVESKSGKLLSLPTKLTSMTFFIIGQSGAREGPFTLLEILEAFTLPVKIQPTNALTFRESSSPRSPGQNLHSLTFTQSYQESFLLGHCLNSKGTLLERVPLVLPMYMKEVRLILAEGLEGENEEQWEAICSAYNERIRELGHMDHFIFQGITLLENKELIAPQNLYADIEPIYMDLKKQGDAFSLYCSLDKPVSPPEIPAWPLTLKPEIPAKPQPLPKPTGPLQEPISPFQKPTSPLPKPTSPFQVPELSTYRSLAEVPQDLHSLSIREVCDCLLLLNLGSYTQAFLQEQIDGDLLYELDHIHMRDTLGMSSLHITKLLRFRQGWRPRVAPDAEV</sequence>
<dbReference type="Pfam" id="PF00536">
    <property type="entry name" value="SAM_1"/>
    <property type="match status" value="1"/>
</dbReference>
<organism evidence="3 4">
    <name type="scientific">Acipenser oxyrinchus oxyrinchus</name>
    <dbReference type="NCBI Taxonomy" id="40147"/>
    <lineage>
        <taxon>Eukaryota</taxon>
        <taxon>Metazoa</taxon>
        <taxon>Chordata</taxon>
        <taxon>Craniata</taxon>
        <taxon>Vertebrata</taxon>
        <taxon>Euteleostomi</taxon>
        <taxon>Actinopterygii</taxon>
        <taxon>Chondrostei</taxon>
        <taxon>Acipenseriformes</taxon>
        <taxon>Acipenseridae</taxon>
        <taxon>Acipenser</taxon>
    </lineage>
</organism>
<dbReference type="EMBL" id="JAGXEW010000025">
    <property type="protein sequence ID" value="KAK1158113.1"/>
    <property type="molecule type" value="Genomic_DNA"/>
</dbReference>
<dbReference type="Proteomes" id="UP001230051">
    <property type="component" value="Unassembled WGS sequence"/>
</dbReference>
<comment type="caution">
    <text evidence="3">The sequence shown here is derived from an EMBL/GenBank/DDBJ whole genome shotgun (WGS) entry which is preliminary data.</text>
</comment>
<keyword evidence="4" id="KW-1185">Reference proteome</keyword>
<dbReference type="InterPro" id="IPR013761">
    <property type="entry name" value="SAM/pointed_sf"/>
</dbReference>
<dbReference type="PANTHER" id="PTHR14454:SF11">
    <property type="entry name" value="SERRANO, ISOFORM F"/>
    <property type="match status" value="1"/>
</dbReference>
<evidence type="ECO:0000313" key="4">
    <source>
        <dbReference type="Proteomes" id="UP001230051"/>
    </source>
</evidence>
<feature type="region of interest" description="Disordered" evidence="1">
    <location>
        <begin position="272"/>
        <end position="304"/>
    </location>
</feature>
<evidence type="ECO:0000259" key="2">
    <source>
        <dbReference type="Pfam" id="PF00536"/>
    </source>
</evidence>
<gene>
    <name evidence="3" type="ORF">AOXY_G24355</name>
</gene>